<keyword evidence="6" id="KW-0472">Membrane</keyword>
<dbReference type="CDD" id="cd12152">
    <property type="entry name" value="F1-ATPase_delta"/>
    <property type="match status" value="1"/>
</dbReference>
<dbReference type="EMBL" id="VOOR01000028">
    <property type="protein sequence ID" value="TXB62508.1"/>
    <property type="molecule type" value="Genomic_DNA"/>
</dbReference>
<reference evidence="9 10" key="1">
    <citation type="submission" date="2019-08" db="EMBL/GenBank/DDBJ databases">
        <title>Genome of Phaeodactylibacter luteus.</title>
        <authorList>
            <person name="Bowman J.P."/>
        </authorList>
    </citation>
    <scope>NUCLEOTIDE SEQUENCE [LARGE SCALE GENOMIC DNA]</scope>
    <source>
        <strain evidence="9 10">KCTC 42180</strain>
    </source>
</reference>
<evidence type="ECO:0000256" key="2">
    <source>
        <dbReference type="ARBA" id="ARBA00004184"/>
    </source>
</evidence>
<evidence type="ECO:0000313" key="9">
    <source>
        <dbReference type="EMBL" id="TXB62508.1"/>
    </source>
</evidence>
<keyword evidence="4" id="KW-0813">Transport</keyword>
<dbReference type="InterPro" id="IPR001469">
    <property type="entry name" value="ATP_synth_F1_dsu/esu"/>
</dbReference>
<evidence type="ECO:0000256" key="5">
    <source>
        <dbReference type="ARBA" id="ARBA00023065"/>
    </source>
</evidence>
<dbReference type="GO" id="GO:0012505">
    <property type="term" value="C:endomembrane system"/>
    <property type="evidence" value="ECO:0007669"/>
    <property type="project" value="UniProtKB-SubCell"/>
</dbReference>
<comment type="function">
    <text evidence="1">Produces ATP from ADP in the presence of a proton gradient across the membrane.</text>
</comment>
<evidence type="ECO:0000256" key="4">
    <source>
        <dbReference type="ARBA" id="ARBA00022448"/>
    </source>
</evidence>
<comment type="similarity">
    <text evidence="3">Belongs to the ATPase epsilon chain family.</text>
</comment>
<evidence type="ECO:0000313" key="10">
    <source>
        <dbReference type="Proteomes" id="UP000321580"/>
    </source>
</evidence>
<keyword evidence="7" id="KW-0066">ATP synthesis</keyword>
<feature type="domain" description="ATP synthase F1 complex delta/epsilon subunit N-terminal" evidence="8">
    <location>
        <begin position="1"/>
        <end position="60"/>
    </location>
</feature>
<dbReference type="Gene3D" id="2.60.15.10">
    <property type="entry name" value="F0F1 ATP synthase delta/epsilon subunit, N-terminal"/>
    <property type="match status" value="1"/>
</dbReference>
<comment type="subcellular location">
    <subcellularLocation>
        <location evidence="2">Endomembrane system</location>
        <topology evidence="2">Peripheral membrane protein</topology>
    </subcellularLocation>
</comment>
<proteinExistence type="inferred from homology"/>
<dbReference type="AlphaFoldDB" id="A0A5C6RJ86"/>
<sequence length="100" mass="10780">MNITVLTPDQEIFRGAITSVKVPGTQGEFQVLKNHAPIVSSLEEGKITLVTQAGEFRFFNEETGSVENSSEAGRAVTYHIKGGFIEALDNEVSLLVTGLV</sequence>
<accession>A0A5C6RJ86</accession>
<evidence type="ECO:0000256" key="3">
    <source>
        <dbReference type="ARBA" id="ARBA00005712"/>
    </source>
</evidence>
<keyword evidence="10" id="KW-1185">Reference proteome</keyword>
<evidence type="ECO:0000259" key="8">
    <source>
        <dbReference type="Pfam" id="PF02823"/>
    </source>
</evidence>
<comment type="caution">
    <text evidence="9">The sequence shown here is derived from an EMBL/GenBank/DDBJ whole genome shotgun (WGS) entry which is preliminary data.</text>
</comment>
<name>A0A5C6RJ86_9BACT</name>
<gene>
    <name evidence="9" type="ORF">FRY97_13495</name>
</gene>
<dbReference type="GO" id="GO:0045259">
    <property type="term" value="C:proton-transporting ATP synthase complex"/>
    <property type="evidence" value="ECO:0007669"/>
    <property type="project" value="UniProtKB-KW"/>
</dbReference>
<dbReference type="Pfam" id="PF02823">
    <property type="entry name" value="ATP-synt_DE_N"/>
    <property type="match status" value="1"/>
</dbReference>
<dbReference type="GO" id="GO:0046933">
    <property type="term" value="F:proton-transporting ATP synthase activity, rotational mechanism"/>
    <property type="evidence" value="ECO:0007669"/>
    <property type="project" value="InterPro"/>
</dbReference>
<evidence type="ECO:0000256" key="1">
    <source>
        <dbReference type="ARBA" id="ARBA00003543"/>
    </source>
</evidence>
<evidence type="ECO:0000256" key="6">
    <source>
        <dbReference type="ARBA" id="ARBA00023136"/>
    </source>
</evidence>
<keyword evidence="5" id="KW-0406">Ion transport</keyword>
<evidence type="ECO:0000256" key="7">
    <source>
        <dbReference type="ARBA" id="ARBA00023196"/>
    </source>
</evidence>
<protein>
    <submittedName>
        <fullName evidence="9">F0F1 ATP synthase subunit epsilon</fullName>
    </submittedName>
</protein>
<dbReference type="InterPro" id="IPR020546">
    <property type="entry name" value="ATP_synth_F1_dsu/esu_N"/>
</dbReference>
<keyword evidence="7" id="KW-0139">CF(1)</keyword>
<dbReference type="SUPFAM" id="SSF51344">
    <property type="entry name" value="Epsilon subunit of F1F0-ATP synthase N-terminal domain"/>
    <property type="match status" value="1"/>
</dbReference>
<organism evidence="9 10">
    <name type="scientific">Phaeodactylibacter luteus</name>
    <dbReference type="NCBI Taxonomy" id="1564516"/>
    <lineage>
        <taxon>Bacteria</taxon>
        <taxon>Pseudomonadati</taxon>
        <taxon>Bacteroidota</taxon>
        <taxon>Saprospiria</taxon>
        <taxon>Saprospirales</taxon>
        <taxon>Haliscomenobacteraceae</taxon>
        <taxon>Phaeodactylibacter</taxon>
    </lineage>
</organism>
<dbReference type="OrthoDB" id="5294255at2"/>
<dbReference type="InterPro" id="IPR036771">
    <property type="entry name" value="ATPsynth_dsu/esu_N"/>
</dbReference>
<dbReference type="RefSeq" id="WP_147168077.1">
    <property type="nucleotide sequence ID" value="NZ_VOOR01000028.1"/>
</dbReference>
<dbReference type="Proteomes" id="UP000321580">
    <property type="component" value="Unassembled WGS sequence"/>
</dbReference>